<organism evidence="1">
    <name type="scientific">uncultured Caudovirales phage</name>
    <dbReference type="NCBI Taxonomy" id="2100421"/>
    <lineage>
        <taxon>Viruses</taxon>
        <taxon>Duplodnaviria</taxon>
        <taxon>Heunggongvirae</taxon>
        <taxon>Uroviricota</taxon>
        <taxon>Caudoviricetes</taxon>
        <taxon>Peduoviridae</taxon>
        <taxon>Maltschvirus</taxon>
        <taxon>Maltschvirus maltsch</taxon>
    </lineage>
</organism>
<dbReference type="EMBL" id="LR796399">
    <property type="protein sequence ID" value="CAB4142090.1"/>
    <property type="molecule type" value="Genomic_DNA"/>
</dbReference>
<proteinExistence type="predicted"/>
<protein>
    <submittedName>
        <fullName evidence="1">Uncharacterized protein</fullName>
    </submittedName>
</protein>
<name>A0A6J5MA86_9CAUD</name>
<sequence>MSRNFRNSQYTTQVQEVSTLSGYVPEVGALVYLDEILYMGNGIEWIRIYDSNIPPVEGLIYQGTWNAETNLPALESGEGTTGDFYIVNTAGTTDLDGITDWQVGDWVIFEGGAWIKVDNHDIQAYTTVKDESTQLPRRSVLKFTGTGVTASDVSGETVVNIEGNIPTTNYGLFAQTGNSTPITATTTETSLINGGLGTLSVPANGFQVGDSFRGEFAGVMSAKNGDQIRIKVKAGSVILADSGLQTLPATTNAVWSLSIDFTIRQLGGAGTASIVTLGNFLHVKQSNATSEGFGFNTLNNTTFSTLVSNQLDVTVQWSSTSPLNSIYSDIFVLNKTF</sequence>
<accession>A0A6J5MA86</accession>
<reference evidence="1" key="1">
    <citation type="submission" date="2020-04" db="EMBL/GenBank/DDBJ databases">
        <authorList>
            <person name="Chiriac C."/>
            <person name="Salcher M."/>
            <person name="Ghai R."/>
            <person name="Kavagutti S V."/>
        </authorList>
    </citation>
    <scope>NUCLEOTIDE SEQUENCE</scope>
</reference>
<evidence type="ECO:0000313" key="1">
    <source>
        <dbReference type="EMBL" id="CAB4142090.1"/>
    </source>
</evidence>
<gene>
    <name evidence="1" type="ORF">UFOVP425_37</name>
</gene>